<dbReference type="Proteomes" id="UP000823775">
    <property type="component" value="Unassembled WGS sequence"/>
</dbReference>
<protein>
    <submittedName>
        <fullName evidence="1">Uncharacterized protein</fullName>
    </submittedName>
</protein>
<evidence type="ECO:0000313" key="1">
    <source>
        <dbReference type="EMBL" id="MCD7446418.1"/>
    </source>
</evidence>
<reference evidence="1 2" key="1">
    <citation type="journal article" date="2021" name="BMC Genomics">
        <title>Datura genome reveals duplications of psychoactive alkaloid biosynthetic genes and high mutation rate following tissue culture.</title>
        <authorList>
            <person name="Rajewski A."/>
            <person name="Carter-House D."/>
            <person name="Stajich J."/>
            <person name="Litt A."/>
        </authorList>
    </citation>
    <scope>NUCLEOTIDE SEQUENCE [LARGE SCALE GENOMIC DNA]</scope>
    <source>
        <strain evidence="1">AR-01</strain>
    </source>
</reference>
<keyword evidence="2" id="KW-1185">Reference proteome</keyword>
<accession>A0ABS8RHV8</accession>
<sequence>MTRPHYRKSIYILSLYPNRPCEYRVLFGPFCHVSLRASSVSSPSALGDQPSTIDDYDRACEYSSKGGLFGGLLQGLQSSYWNLFRWIKNGEKHVAPFLLLRCLSTGDPEIDLTP</sequence>
<name>A0ABS8RHV8_DATST</name>
<proteinExistence type="predicted"/>
<organism evidence="1 2">
    <name type="scientific">Datura stramonium</name>
    <name type="common">Jimsonweed</name>
    <name type="synonym">Common thornapple</name>
    <dbReference type="NCBI Taxonomy" id="4076"/>
    <lineage>
        <taxon>Eukaryota</taxon>
        <taxon>Viridiplantae</taxon>
        <taxon>Streptophyta</taxon>
        <taxon>Embryophyta</taxon>
        <taxon>Tracheophyta</taxon>
        <taxon>Spermatophyta</taxon>
        <taxon>Magnoliopsida</taxon>
        <taxon>eudicotyledons</taxon>
        <taxon>Gunneridae</taxon>
        <taxon>Pentapetalae</taxon>
        <taxon>asterids</taxon>
        <taxon>lamiids</taxon>
        <taxon>Solanales</taxon>
        <taxon>Solanaceae</taxon>
        <taxon>Solanoideae</taxon>
        <taxon>Datureae</taxon>
        <taxon>Datura</taxon>
    </lineage>
</organism>
<dbReference type="EMBL" id="JACEIK010000013">
    <property type="protein sequence ID" value="MCD7446418.1"/>
    <property type="molecule type" value="Genomic_DNA"/>
</dbReference>
<evidence type="ECO:0000313" key="2">
    <source>
        <dbReference type="Proteomes" id="UP000823775"/>
    </source>
</evidence>
<gene>
    <name evidence="1" type="ORF">HAX54_006027</name>
</gene>
<comment type="caution">
    <text evidence="1">The sequence shown here is derived from an EMBL/GenBank/DDBJ whole genome shotgun (WGS) entry which is preliminary data.</text>
</comment>